<accession>A0ABM9MXQ5</accession>
<evidence type="ECO:0000313" key="3">
    <source>
        <dbReference type="Proteomes" id="UP001314262"/>
    </source>
</evidence>
<dbReference type="EMBL" id="CAUZLT010000004">
    <property type="protein sequence ID" value="CAK1247762.1"/>
    <property type="molecule type" value="Genomic_DNA"/>
</dbReference>
<feature type="domain" description="Abortive phage infection protein C-terminal" evidence="1">
    <location>
        <begin position="44"/>
        <end position="356"/>
    </location>
</feature>
<gene>
    <name evidence="2" type="ORF">R53137_KAKDMLNK_01140</name>
</gene>
<protein>
    <recommendedName>
        <fullName evidence="1">Abortive phage infection protein C-terminal domain-containing protein</fullName>
    </recommendedName>
</protein>
<keyword evidence="3" id="KW-1185">Reference proteome</keyword>
<sequence length="385" mass="43455">MDQKKNFKVSTLRTISSPSQPGVTTYIAYVNFRDLPDDFKMDINPRKPKMGTAVAKSLIAAVKSPDTDFDINNRGIVIVAKSLKYNTNTDSITLDLGTDSTQTGILDGGHTYTAIKEHRDEMAEDLDKFVRLEVIVGNDLTVSRIADARNTSASVSDIALYELDDKFDFIKRAVANEPYAEDIAIKDNSKERLPIIELLKLLFAYNVYDFTSDKEMPTQAYSSKAAVFKNVKNDLDKQTCKYEHLAKLLPSLVEFYDLIELTFRDKYLEYKSNGKFGAMRGITVAKNDQKKFKTLFLENDTNYQIAAGYLLPVFGAFRVLINPETLDWELDPKEVWGKIGADLVRNTLASARNNPQDAGKNTAIWSNNYSKVENEMLRQILSAKK</sequence>
<evidence type="ECO:0000259" key="1">
    <source>
        <dbReference type="Pfam" id="PF10592"/>
    </source>
</evidence>
<dbReference type="Pfam" id="PF10592">
    <property type="entry name" value="AIPR"/>
    <property type="match status" value="1"/>
</dbReference>
<proteinExistence type="predicted"/>
<reference evidence="2 3" key="1">
    <citation type="submission" date="2023-10" db="EMBL/GenBank/DDBJ databases">
        <authorList>
            <person name="Botero Cardona J."/>
        </authorList>
    </citation>
    <scope>NUCLEOTIDE SEQUENCE [LARGE SCALE GENOMIC DNA]</scope>
    <source>
        <strain evidence="2 3">R-53137</strain>
    </source>
</reference>
<organism evidence="2 3">
    <name type="scientific">Fructobacillus tropaeoli</name>
    <dbReference type="NCBI Taxonomy" id="709323"/>
    <lineage>
        <taxon>Bacteria</taxon>
        <taxon>Bacillati</taxon>
        <taxon>Bacillota</taxon>
        <taxon>Bacilli</taxon>
        <taxon>Lactobacillales</taxon>
        <taxon>Lactobacillaceae</taxon>
        <taxon>Fructobacillus</taxon>
    </lineage>
</organism>
<name>A0ABM9MXQ5_9LACO</name>
<dbReference type="InterPro" id="IPR018891">
    <property type="entry name" value="AIPR_C"/>
</dbReference>
<evidence type="ECO:0000313" key="2">
    <source>
        <dbReference type="EMBL" id="CAK1247762.1"/>
    </source>
</evidence>
<dbReference type="RefSeq" id="WP_203619108.1">
    <property type="nucleotide sequence ID" value="NZ_BOJU01000004.1"/>
</dbReference>
<comment type="caution">
    <text evidence="2">The sequence shown here is derived from an EMBL/GenBank/DDBJ whole genome shotgun (WGS) entry which is preliminary data.</text>
</comment>
<dbReference type="Proteomes" id="UP001314262">
    <property type="component" value="Unassembled WGS sequence"/>
</dbReference>